<proteinExistence type="predicted"/>
<evidence type="ECO:0000313" key="3">
    <source>
        <dbReference type="Proteomes" id="UP000306050"/>
    </source>
</evidence>
<sequence length="622" mass="68908">MVYQLPVSDHLDPDPFDFDSSSPEKPASPSRVATRPNPYSVKSQSTLFPTSLRTPIPSFPDDPRLNTSVTTSKITALSQQAFIDSFYSSLEAASSSPRCSSKPPQSSTAAKHSTPTMVKSKSRPVQSLISSFELAASAKRMSCVMAATAASHKRRKNVTEPRKHNSSVAAPSHNGPSRPRSQPYPRAGSPSPTSVSSGPTQRSRSATQKRSKVIIPKITIRAPTPEPEPSLNHFIQKEGSEYALNDNCVPVYVKSPLSDLGADISKVEDSIDDILSKYFDPRKSAQLVGVELLRCLASSMSRLYCTVQRPESQLGQLKLRAISSHMFKHTVTGFIHLLEDALAPYTAASSLALVSTRLLQDFDLATDWCCRIFNGPTQAQQHLKHGDLFLNILNAELDLILDRGLVLTDMEHKLALPGKGSAFSQYLQTMDLDDVEMSPRPGSSEWLRRLEWRKQYAREGDERDRFAHTAVVRFIGQLVVHQVVSVQVLAKWLDRFLVNTVYLGIPSVWEIECACALLITVGPTLDRRQVTFHAGLAAAPHSPASSGTDNEAERTDFNSDADDSESFNILNKAMDRVDHLIAEEQISKNARQWLIQVRDLRERGWRQHDKDLDCLDSGYSSN</sequence>
<dbReference type="Gene3D" id="1.25.40.180">
    <property type="match status" value="1"/>
</dbReference>
<gene>
    <name evidence="2" type="ORF">EX895_001993</name>
</gene>
<feature type="region of interest" description="Disordered" evidence="1">
    <location>
        <begin position="1"/>
        <end position="64"/>
    </location>
</feature>
<feature type="compositionally biased region" description="Low complexity" evidence="1">
    <location>
        <begin position="93"/>
        <end position="107"/>
    </location>
</feature>
<protein>
    <submittedName>
        <fullName evidence="2">Uncharacterized protein</fullName>
    </submittedName>
</protein>
<feature type="region of interest" description="Disordered" evidence="1">
    <location>
        <begin position="538"/>
        <end position="563"/>
    </location>
</feature>
<reference evidence="2 3" key="1">
    <citation type="submission" date="2019-05" db="EMBL/GenBank/DDBJ databases">
        <title>Sporisorium graminicola CBS 10092 draft sequencing and annotation.</title>
        <authorList>
            <person name="Solano-Gonzalez S."/>
            <person name="Caddick M.X."/>
            <person name="Darby A."/>
        </authorList>
    </citation>
    <scope>NUCLEOTIDE SEQUENCE [LARGE SCALE GENOMIC DNA]</scope>
    <source>
        <strain evidence="2 3">CBS 10092</strain>
    </source>
</reference>
<evidence type="ECO:0000256" key="1">
    <source>
        <dbReference type="SAM" id="MobiDB-lite"/>
    </source>
</evidence>
<accession>A0A4U7L2F4</accession>
<dbReference type="KEGG" id="sgra:EX895_001993"/>
<dbReference type="InterPro" id="IPR016024">
    <property type="entry name" value="ARM-type_fold"/>
</dbReference>
<dbReference type="SUPFAM" id="SSF48371">
    <property type="entry name" value="ARM repeat"/>
    <property type="match status" value="1"/>
</dbReference>
<evidence type="ECO:0000313" key="2">
    <source>
        <dbReference type="EMBL" id="TKY89462.1"/>
    </source>
</evidence>
<dbReference type="Proteomes" id="UP000306050">
    <property type="component" value="Chromosome SGRAM_12"/>
</dbReference>
<dbReference type="RefSeq" id="XP_029741447.1">
    <property type="nucleotide sequence ID" value="XM_029882592.1"/>
</dbReference>
<dbReference type="AlphaFoldDB" id="A0A4U7L2F4"/>
<feature type="compositionally biased region" description="Low complexity" evidence="1">
    <location>
        <begin position="188"/>
        <end position="200"/>
    </location>
</feature>
<organism evidence="2 3">
    <name type="scientific">Sporisorium graminicola</name>
    <dbReference type="NCBI Taxonomy" id="280036"/>
    <lineage>
        <taxon>Eukaryota</taxon>
        <taxon>Fungi</taxon>
        <taxon>Dikarya</taxon>
        <taxon>Basidiomycota</taxon>
        <taxon>Ustilaginomycotina</taxon>
        <taxon>Ustilaginomycetes</taxon>
        <taxon>Ustilaginales</taxon>
        <taxon>Ustilaginaceae</taxon>
        <taxon>Sporisorium</taxon>
    </lineage>
</organism>
<feature type="compositionally biased region" description="Polar residues" evidence="1">
    <location>
        <begin position="108"/>
        <end position="125"/>
    </location>
</feature>
<name>A0A4U7L2F4_9BASI</name>
<keyword evidence="3" id="KW-1185">Reference proteome</keyword>
<feature type="region of interest" description="Disordered" evidence="1">
    <location>
        <begin position="93"/>
        <end position="125"/>
    </location>
</feature>
<feature type="compositionally biased region" description="Polar residues" evidence="1">
    <location>
        <begin position="40"/>
        <end position="53"/>
    </location>
</feature>
<feature type="region of interest" description="Disordered" evidence="1">
    <location>
        <begin position="147"/>
        <end position="215"/>
    </location>
</feature>
<dbReference type="EMBL" id="SRRM01000005">
    <property type="protein sequence ID" value="TKY89462.1"/>
    <property type="molecule type" value="Genomic_DNA"/>
</dbReference>
<dbReference type="GeneID" id="40724888"/>
<comment type="caution">
    <text evidence="2">The sequence shown here is derived from an EMBL/GenBank/DDBJ whole genome shotgun (WGS) entry which is preliminary data.</text>
</comment>
<dbReference type="OrthoDB" id="3354034at2759"/>